<name>A0A238JRL9_9RHOB</name>
<feature type="domain" description="FAS1" evidence="1">
    <location>
        <begin position="185"/>
        <end position="341"/>
    </location>
</feature>
<dbReference type="PRINTS" id="PR00313">
    <property type="entry name" value="CABNDNGRPT"/>
</dbReference>
<evidence type="ECO:0000313" key="2">
    <source>
        <dbReference type="EMBL" id="SMX32847.1"/>
    </source>
</evidence>
<dbReference type="PROSITE" id="PS50213">
    <property type="entry name" value="FAS1"/>
    <property type="match status" value="2"/>
</dbReference>
<dbReference type="InterPro" id="IPR018511">
    <property type="entry name" value="Hemolysin-typ_Ca-bd_CS"/>
</dbReference>
<dbReference type="Gene3D" id="2.150.10.10">
    <property type="entry name" value="Serralysin-like metalloprotease, C-terminal"/>
    <property type="match status" value="1"/>
</dbReference>
<keyword evidence="3" id="KW-1185">Reference proteome</keyword>
<dbReference type="RefSeq" id="WP_093961680.1">
    <property type="nucleotide sequence ID" value="NZ_FXYG01000001.1"/>
</dbReference>
<dbReference type="SMART" id="SM00554">
    <property type="entry name" value="FAS1"/>
    <property type="match status" value="2"/>
</dbReference>
<sequence length="519" mass="53038">MTTIAGIAAGNPSFSILVAAIGFIDDQKGTDYLGVLSGTAGDPSATYTVFAPTNAAFGQLAADLGFAGDVTDTAAVTAFLTSLNEDPVETATLLETIVTYHVAAGTQGSSEIASAGSVTSLQGGVIDASELPTLGDLEPDLINPSLVQTDILADNGVVHVIDRVLLPIDLPGNDAPTITETVLAVSGASGFDENGGDFDILREALIAADLAGALNDPNADLTAFAPTDDAFIALSNSLGYEGSDEGGAFAYLVDALRLLNGGNDPIELLTTVLTYHVSGESLQASQVLASEEIETLQGGTIGVDAETLTLIDADPDVQDPSLIATDIQASNGVIHVLNGVLLPADLQQSDGSGAVDFVIGDDGREVIRTGRDNDLIDAKGGNDIVFAGSGDDLVLAGDGRDKVFGGKGDDTLNGEGGNDIIFGGRGNDEIAGGAGNDKLIGGSGSDSFVFEQGGGHDTVFGFRAGRDKIDLSAYGFTDYEEVEDAISGRFFKTKIDLGDTEISLFGVRASSLDEGDFIL</sequence>
<dbReference type="GO" id="GO:0005615">
    <property type="term" value="C:extracellular space"/>
    <property type="evidence" value="ECO:0007669"/>
    <property type="project" value="TreeGrafter"/>
</dbReference>
<dbReference type="Pfam" id="PF00353">
    <property type="entry name" value="HemolysinCabind"/>
    <property type="match status" value="2"/>
</dbReference>
<dbReference type="InterPro" id="IPR000782">
    <property type="entry name" value="FAS1_domain"/>
</dbReference>
<dbReference type="InterPro" id="IPR036378">
    <property type="entry name" value="FAS1_dom_sf"/>
</dbReference>
<accession>A0A238JRL9</accession>
<dbReference type="InterPro" id="IPR001343">
    <property type="entry name" value="Hemolysn_Ca-bd"/>
</dbReference>
<dbReference type="AlphaFoldDB" id="A0A238JRL9"/>
<dbReference type="InterPro" id="IPR050904">
    <property type="entry name" value="Adhesion/Biosynth-related"/>
</dbReference>
<dbReference type="Pfam" id="PF02469">
    <property type="entry name" value="Fasciclin"/>
    <property type="match status" value="2"/>
</dbReference>
<dbReference type="SUPFAM" id="SSF51120">
    <property type="entry name" value="beta-Roll"/>
    <property type="match status" value="1"/>
</dbReference>
<dbReference type="Proteomes" id="UP000202485">
    <property type="component" value="Unassembled WGS sequence"/>
</dbReference>
<dbReference type="OrthoDB" id="7624131at2"/>
<evidence type="ECO:0000313" key="3">
    <source>
        <dbReference type="Proteomes" id="UP000202485"/>
    </source>
</evidence>
<dbReference type="InterPro" id="IPR011049">
    <property type="entry name" value="Serralysin-like_metalloprot_C"/>
</dbReference>
<dbReference type="Gene3D" id="2.30.180.10">
    <property type="entry name" value="FAS1 domain"/>
    <property type="match status" value="2"/>
</dbReference>
<organism evidence="2 3">
    <name type="scientific">Ruegeria arenilitoris</name>
    <dbReference type="NCBI Taxonomy" id="1173585"/>
    <lineage>
        <taxon>Bacteria</taxon>
        <taxon>Pseudomonadati</taxon>
        <taxon>Pseudomonadota</taxon>
        <taxon>Alphaproteobacteria</taxon>
        <taxon>Rhodobacterales</taxon>
        <taxon>Roseobacteraceae</taxon>
        <taxon>Ruegeria</taxon>
    </lineage>
</organism>
<dbReference type="GO" id="GO:0005509">
    <property type="term" value="F:calcium ion binding"/>
    <property type="evidence" value="ECO:0007669"/>
    <property type="project" value="InterPro"/>
</dbReference>
<dbReference type="PANTHER" id="PTHR10900:SF77">
    <property type="entry name" value="FI19380P1"/>
    <property type="match status" value="1"/>
</dbReference>
<gene>
    <name evidence="2" type="primary">hlyA</name>
    <name evidence="2" type="ORF">RUA8715_00043</name>
</gene>
<dbReference type="SUPFAM" id="SSF82153">
    <property type="entry name" value="FAS1 domain"/>
    <property type="match status" value="2"/>
</dbReference>
<dbReference type="EMBL" id="FXYG01000001">
    <property type="protein sequence ID" value="SMX32847.1"/>
    <property type="molecule type" value="Genomic_DNA"/>
</dbReference>
<evidence type="ECO:0000259" key="1">
    <source>
        <dbReference type="PROSITE" id="PS50213"/>
    </source>
</evidence>
<proteinExistence type="predicted"/>
<feature type="domain" description="FAS1" evidence="1">
    <location>
        <begin position="1"/>
        <end position="165"/>
    </location>
</feature>
<protein>
    <submittedName>
        <fullName evidence="2">Hemolysin, chromosomal</fullName>
    </submittedName>
</protein>
<dbReference type="PANTHER" id="PTHR10900">
    <property type="entry name" value="PERIOSTIN-RELATED"/>
    <property type="match status" value="1"/>
</dbReference>
<dbReference type="PROSITE" id="PS00330">
    <property type="entry name" value="HEMOLYSIN_CALCIUM"/>
    <property type="match status" value="3"/>
</dbReference>
<reference evidence="3" key="1">
    <citation type="submission" date="2017-05" db="EMBL/GenBank/DDBJ databases">
        <authorList>
            <person name="Rodrigo-Torres L."/>
            <person name="Arahal R. D."/>
            <person name="Lucena T."/>
        </authorList>
    </citation>
    <scope>NUCLEOTIDE SEQUENCE [LARGE SCALE GENOMIC DNA]</scope>
    <source>
        <strain evidence="3">CECT 8715</strain>
    </source>
</reference>